<evidence type="ECO:0000313" key="1">
    <source>
        <dbReference type="EMBL" id="MCW1912726.1"/>
    </source>
</evidence>
<proteinExistence type="predicted"/>
<protein>
    <submittedName>
        <fullName evidence="1">Uncharacterized protein</fullName>
    </submittedName>
</protein>
<organism evidence="1 2">
    <name type="scientific">Luteolibacter rhizosphaerae</name>
    <dbReference type="NCBI Taxonomy" id="2989719"/>
    <lineage>
        <taxon>Bacteria</taxon>
        <taxon>Pseudomonadati</taxon>
        <taxon>Verrucomicrobiota</taxon>
        <taxon>Verrucomicrobiia</taxon>
        <taxon>Verrucomicrobiales</taxon>
        <taxon>Verrucomicrobiaceae</taxon>
        <taxon>Luteolibacter</taxon>
    </lineage>
</organism>
<accession>A0ABT3FYQ7</accession>
<sequence length="147" mass="14754">MSSMALQAAPAPKIAAAAKITNPGSSAEVTTLTIGNPYSYVVNTANGHLAANSLATLTYTISVTSPESTSPVSISGKVKLKATLPASQGGAAATTEQAASAAGAHTFTGNFTVPESLPEGIATIDIVLTTGKSGAVKFKKTYRLNLD</sequence>
<evidence type="ECO:0000313" key="2">
    <source>
        <dbReference type="Proteomes" id="UP001165653"/>
    </source>
</evidence>
<reference evidence="1" key="1">
    <citation type="submission" date="2022-10" db="EMBL/GenBank/DDBJ databases">
        <title>Luteolibacter sp. GHJ8, whole genome shotgun sequencing project.</title>
        <authorList>
            <person name="Zhao G."/>
            <person name="Shen L."/>
        </authorList>
    </citation>
    <scope>NUCLEOTIDE SEQUENCE</scope>
    <source>
        <strain evidence="1">GHJ8</strain>
    </source>
</reference>
<comment type="caution">
    <text evidence="1">The sequence shown here is derived from an EMBL/GenBank/DDBJ whole genome shotgun (WGS) entry which is preliminary data.</text>
</comment>
<dbReference type="Proteomes" id="UP001165653">
    <property type="component" value="Unassembled WGS sequence"/>
</dbReference>
<dbReference type="EMBL" id="JAPDDR010000002">
    <property type="protein sequence ID" value="MCW1912726.1"/>
    <property type="molecule type" value="Genomic_DNA"/>
</dbReference>
<name>A0ABT3FYQ7_9BACT</name>
<keyword evidence="2" id="KW-1185">Reference proteome</keyword>
<gene>
    <name evidence="1" type="ORF">OJ996_04020</name>
</gene>